<proteinExistence type="predicted"/>
<dbReference type="AlphaFoldDB" id="A0AAP5I967"/>
<dbReference type="Pfam" id="PF13692">
    <property type="entry name" value="Glyco_trans_1_4"/>
    <property type="match status" value="1"/>
</dbReference>
<sequence length="384" mass="43070">MYNFGFIVEQMLGHITHYQNLIRWVGEDDEVSATWRPIKSGVNDIWENLPIVRSNWSLQASLRAREAIQNALRSNPLDVLFLHSQTLALFAIPVMQQIPTIISTDATPLNLDSIAAGYNHKVDGNPLFERSKFLWNRSTYHAATTVVAYCQWVKDSLITDYGVPEEKVIVIPPGVDMEQWDFGRDRALRPKTQSDRLRLLFVGGEFARKGGCTLLEAFRQTLHQYCSLDIVTKDTNLEQELAGMEGVRLHYGLTANSPELKDLFAKADIFVFPTLADCFPNVVIEAMAAGLPIITTNVGGLSEQVEDGENALIIPPSDANALIAAVSALKNDETKRVAMAVKSRRLAEQRFDARRNYGAILSLMKSMSKEVKSKNREQRSYARI</sequence>
<dbReference type="CDD" id="cd03801">
    <property type="entry name" value="GT4_PimA-like"/>
    <property type="match status" value="1"/>
</dbReference>
<feature type="domain" description="Glycosyltransferase subfamily 4-like N-terminal" evidence="1">
    <location>
        <begin position="52"/>
        <end position="178"/>
    </location>
</feature>
<accession>A0AAP5I967</accession>
<reference evidence="3" key="1">
    <citation type="journal article" date="2021" name="Science">
        <title>Hunting the eagle killer: A cyanobacterial neurotoxin causes vacuolar myelinopathy.</title>
        <authorList>
            <person name="Breinlinger S."/>
            <person name="Phillips T.J."/>
            <person name="Haram B.N."/>
            <person name="Mares J."/>
            <person name="Martinez Yerena J.A."/>
            <person name="Hrouzek P."/>
            <person name="Sobotka R."/>
            <person name="Henderson W.M."/>
            <person name="Schmieder P."/>
            <person name="Williams S.M."/>
            <person name="Lauderdale J.D."/>
            <person name="Wilde H.D."/>
            <person name="Gerrin W."/>
            <person name="Kust A."/>
            <person name="Washington J.W."/>
            <person name="Wagner C."/>
            <person name="Geier B."/>
            <person name="Liebeke M."/>
            <person name="Enke H."/>
            <person name="Niedermeyer T.H.J."/>
            <person name="Wilde S.B."/>
        </authorList>
    </citation>
    <scope>NUCLEOTIDE SEQUENCE [LARGE SCALE GENOMIC DNA]</scope>
    <source>
        <strain evidence="3">Thurmond2011</strain>
    </source>
</reference>
<comment type="caution">
    <text evidence="2">The sequence shown here is derived from an EMBL/GenBank/DDBJ whole genome shotgun (WGS) entry which is preliminary data.</text>
</comment>
<gene>
    <name evidence="2" type="ORF">G7B40_009310</name>
</gene>
<dbReference type="RefSeq" id="WP_208339696.1">
    <property type="nucleotide sequence ID" value="NZ_CAWQFN010000563.1"/>
</dbReference>
<organism evidence="2 3">
    <name type="scientific">Aetokthonos hydrillicola Thurmond2011</name>
    <dbReference type="NCBI Taxonomy" id="2712845"/>
    <lineage>
        <taxon>Bacteria</taxon>
        <taxon>Bacillati</taxon>
        <taxon>Cyanobacteriota</taxon>
        <taxon>Cyanophyceae</taxon>
        <taxon>Nostocales</taxon>
        <taxon>Hapalosiphonaceae</taxon>
        <taxon>Aetokthonos</taxon>
    </lineage>
</organism>
<dbReference type="PANTHER" id="PTHR12526">
    <property type="entry name" value="GLYCOSYLTRANSFERASE"/>
    <property type="match status" value="1"/>
</dbReference>
<dbReference type="EMBL" id="JAALHA020000003">
    <property type="protein sequence ID" value="MDR9894765.1"/>
    <property type="molecule type" value="Genomic_DNA"/>
</dbReference>
<dbReference type="Gene3D" id="3.40.50.2000">
    <property type="entry name" value="Glycogen Phosphorylase B"/>
    <property type="match status" value="2"/>
</dbReference>
<dbReference type="Pfam" id="PF13439">
    <property type="entry name" value="Glyco_transf_4"/>
    <property type="match status" value="1"/>
</dbReference>
<dbReference type="PANTHER" id="PTHR12526:SF590">
    <property type="entry name" value="ALPHA-MALTOSE-1-PHOSPHATE SYNTHASE"/>
    <property type="match status" value="1"/>
</dbReference>
<evidence type="ECO:0000313" key="3">
    <source>
        <dbReference type="Proteomes" id="UP000667802"/>
    </source>
</evidence>
<dbReference type="GO" id="GO:0016757">
    <property type="term" value="F:glycosyltransferase activity"/>
    <property type="evidence" value="ECO:0007669"/>
    <property type="project" value="TreeGrafter"/>
</dbReference>
<dbReference type="InterPro" id="IPR028098">
    <property type="entry name" value="Glyco_trans_4-like_N"/>
</dbReference>
<name>A0AAP5I967_9CYAN</name>
<evidence type="ECO:0000313" key="2">
    <source>
        <dbReference type="EMBL" id="MDR9894765.1"/>
    </source>
</evidence>
<protein>
    <submittedName>
        <fullName evidence="2">Glycosyltransferase family 4 protein</fullName>
    </submittedName>
</protein>
<evidence type="ECO:0000259" key="1">
    <source>
        <dbReference type="Pfam" id="PF13439"/>
    </source>
</evidence>
<dbReference type="Proteomes" id="UP000667802">
    <property type="component" value="Unassembled WGS sequence"/>
</dbReference>
<dbReference type="SUPFAM" id="SSF53756">
    <property type="entry name" value="UDP-Glycosyltransferase/glycogen phosphorylase"/>
    <property type="match status" value="1"/>
</dbReference>
<keyword evidence="3" id="KW-1185">Reference proteome</keyword>